<keyword evidence="3" id="KW-0158">Chromosome</keyword>
<feature type="region of interest" description="Disordered" evidence="6">
    <location>
        <begin position="616"/>
        <end position="652"/>
    </location>
</feature>
<dbReference type="InterPro" id="IPR013083">
    <property type="entry name" value="Znf_RING/FYVE/PHD"/>
</dbReference>
<feature type="compositionally biased region" description="Polar residues" evidence="6">
    <location>
        <begin position="617"/>
        <end position="628"/>
    </location>
</feature>
<dbReference type="SUPFAM" id="SSF57903">
    <property type="entry name" value="FYVE/PHD zinc finger"/>
    <property type="match status" value="1"/>
</dbReference>
<dbReference type="InterPro" id="IPR051294">
    <property type="entry name" value="HORMA_MeioticProgression"/>
</dbReference>
<comment type="subcellular location">
    <subcellularLocation>
        <location evidence="2">Chromosome</location>
    </subcellularLocation>
    <subcellularLocation>
        <location evidence="1">Nucleus</location>
    </subcellularLocation>
</comment>
<dbReference type="GO" id="GO:0005634">
    <property type="term" value="C:nucleus"/>
    <property type="evidence" value="ECO:0007669"/>
    <property type="project" value="UniProtKB-SubCell"/>
</dbReference>
<keyword evidence="5" id="KW-0469">Meiosis</keyword>
<dbReference type="EMBL" id="JAAMPI010000792">
    <property type="protein sequence ID" value="KAF4628571.1"/>
    <property type="molecule type" value="Genomic_DNA"/>
</dbReference>
<evidence type="ECO:0000313" key="8">
    <source>
        <dbReference type="EMBL" id="KAF4628571.1"/>
    </source>
</evidence>
<gene>
    <name evidence="8" type="ORF">G7Y89_g9580</name>
</gene>
<evidence type="ECO:0000256" key="2">
    <source>
        <dbReference type="ARBA" id="ARBA00004286"/>
    </source>
</evidence>
<evidence type="ECO:0000259" key="7">
    <source>
        <dbReference type="PROSITE" id="PS50815"/>
    </source>
</evidence>
<dbReference type="PANTHER" id="PTHR48225">
    <property type="entry name" value="HORMA DOMAIN-CONTAINING PROTEIN 1"/>
    <property type="match status" value="1"/>
</dbReference>
<keyword evidence="4" id="KW-0539">Nucleus</keyword>
<dbReference type="GO" id="GO:0007130">
    <property type="term" value="P:synaptonemal complex assembly"/>
    <property type="evidence" value="ECO:0007669"/>
    <property type="project" value="TreeGrafter"/>
</dbReference>
<dbReference type="Gene3D" id="3.30.900.10">
    <property type="entry name" value="HORMA domain"/>
    <property type="match status" value="1"/>
</dbReference>
<evidence type="ECO:0000256" key="5">
    <source>
        <dbReference type="ARBA" id="ARBA00023254"/>
    </source>
</evidence>
<dbReference type="InterPro" id="IPR011011">
    <property type="entry name" value="Znf_FYVE_PHD"/>
</dbReference>
<feature type="compositionally biased region" description="Low complexity" evidence="6">
    <location>
        <begin position="29"/>
        <end position="44"/>
    </location>
</feature>
<dbReference type="Pfam" id="PF02301">
    <property type="entry name" value="HORMA"/>
    <property type="match status" value="1"/>
</dbReference>
<dbReference type="Gene3D" id="3.30.40.10">
    <property type="entry name" value="Zinc/RING finger domain, C3HC4 (zinc finger)"/>
    <property type="match status" value="1"/>
</dbReference>
<organism evidence="8 9">
    <name type="scientific">Cudoniella acicularis</name>
    <dbReference type="NCBI Taxonomy" id="354080"/>
    <lineage>
        <taxon>Eukaryota</taxon>
        <taxon>Fungi</taxon>
        <taxon>Dikarya</taxon>
        <taxon>Ascomycota</taxon>
        <taxon>Pezizomycotina</taxon>
        <taxon>Leotiomycetes</taxon>
        <taxon>Helotiales</taxon>
        <taxon>Tricladiaceae</taxon>
        <taxon>Cudoniella</taxon>
    </lineage>
</organism>
<comment type="caution">
    <text evidence="8">The sequence shown here is derived from an EMBL/GenBank/DDBJ whole genome shotgun (WGS) entry which is preliminary data.</text>
</comment>
<evidence type="ECO:0000256" key="4">
    <source>
        <dbReference type="ARBA" id="ARBA00023242"/>
    </source>
</evidence>
<feature type="domain" description="HORMA" evidence="7">
    <location>
        <begin position="55"/>
        <end position="297"/>
    </location>
</feature>
<dbReference type="OrthoDB" id="1928087at2759"/>
<dbReference type="AlphaFoldDB" id="A0A8H4VZW4"/>
<dbReference type="GO" id="GO:0005694">
    <property type="term" value="C:chromosome"/>
    <property type="evidence" value="ECO:0007669"/>
    <property type="project" value="UniProtKB-SubCell"/>
</dbReference>
<protein>
    <recommendedName>
        <fullName evidence="7">HORMA domain-containing protein</fullName>
    </recommendedName>
</protein>
<keyword evidence="9" id="KW-1185">Reference proteome</keyword>
<dbReference type="Proteomes" id="UP000566819">
    <property type="component" value="Unassembled WGS sequence"/>
</dbReference>
<evidence type="ECO:0000256" key="6">
    <source>
        <dbReference type="SAM" id="MobiDB-lite"/>
    </source>
</evidence>
<feature type="region of interest" description="Disordered" evidence="6">
    <location>
        <begin position="1"/>
        <end position="48"/>
    </location>
</feature>
<name>A0A8H4VZW4_9HELO</name>
<dbReference type="GO" id="GO:0051598">
    <property type="term" value="P:meiotic recombination checkpoint signaling"/>
    <property type="evidence" value="ECO:0007669"/>
    <property type="project" value="TreeGrafter"/>
</dbReference>
<dbReference type="PANTHER" id="PTHR48225:SF7">
    <property type="entry name" value="MEIOSIS-SPECIFIC PROTEIN HOP1"/>
    <property type="match status" value="1"/>
</dbReference>
<evidence type="ECO:0000313" key="9">
    <source>
        <dbReference type="Proteomes" id="UP000566819"/>
    </source>
</evidence>
<evidence type="ECO:0000256" key="3">
    <source>
        <dbReference type="ARBA" id="ARBA00022454"/>
    </source>
</evidence>
<dbReference type="SUPFAM" id="SSF56019">
    <property type="entry name" value="The spindle assembly checkpoint protein mad2"/>
    <property type="match status" value="1"/>
</dbReference>
<evidence type="ECO:0000256" key="1">
    <source>
        <dbReference type="ARBA" id="ARBA00004123"/>
    </source>
</evidence>
<dbReference type="InterPro" id="IPR036570">
    <property type="entry name" value="HORMA_dom_sf"/>
</dbReference>
<sequence>MGPKTRNSRLDGHLPNPQKPSARTKRKTQAPQHQHQDQTAQQVQKPTTDIQITQQHSLQLVRIAVTVTISTISLVRRQIFGPDFQHNFRRLDPADPKITYDNFVAPDGKSKQCDHPYTKGLILSPVIKRGQNRAADKLLDWLEYGARDALERGYLQKLQFAIHEGPPSPDNVMESYIMEFEYQDGKVSSRLSTMERRLGQDENGETVHMVQGRVYQLVQGMHILIQNLQLCGQYPKTLPKNSRMMMYFEFNESCPVDYQPKGFCPSDNGISISNFIESRPLANQQVDTGFHKSSWQHQSYVSNPQSLATTGQVEELDLEASPDTASLGRRNSHEHLYSQSGVTEPNTQNENNMAMLAQIGVSRSPNGETQDTQIINSNTPNTPRRHLTAILKNRLEENGSRRHFSTPTEDDAHGVCRPLQEKEISDFDLDEPADTGSKVSCECEVSSDESNLVRCPECGNFQHLQCYGYVDSMERSANPNCYTCLLLKGEETLHLEMKVLCLQRRLLHYLRDEHTPNTIDAIAQHIRSPFRGVSVVVDLIRQLEEKGYVRASQSGKRLRKQRDNKSTYSFVMDEAEFFKTFCDPKFKISHHANLTNSFLGVPAFCLTDSGMGPGQYTPLQTSASQQNRENQKTPAVGSSTQGTPSPSPTRMLRRVGQPQINFRNSPLSPSVAANATVGKKHFADFAIDKGSRKTIRTLASQSPQTFSPSPLSGGS</sequence>
<dbReference type="InterPro" id="IPR003511">
    <property type="entry name" value="HORMA_dom"/>
</dbReference>
<proteinExistence type="predicted"/>
<accession>A0A8H4VZW4</accession>
<dbReference type="PROSITE" id="PS50815">
    <property type="entry name" value="HORMA"/>
    <property type="match status" value="1"/>
</dbReference>
<reference evidence="8 9" key="1">
    <citation type="submission" date="2020-03" db="EMBL/GenBank/DDBJ databases">
        <title>Draft Genome Sequence of Cudoniella acicularis.</title>
        <authorList>
            <person name="Buettner E."/>
            <person name="Kellner H."/>
        </authorList>
    </citation>
    <scope>NUCLEOTIDE SEQUENCE [LARGE SCALE GENOMIC DNA]</scope>
    <source>
        <strain evidence="8 9">DSM 108380</strain>
    </source>
</reference>